<dbReference type="PANTHER" id="PTHR24369:SF210">
    <property type="entry name" value="CHAOPTIN-RELATED"/>
    <property type="match status" value="1"/>
</dbReference>
<dbReference type="Proteomes" id="UP001152320">
    <property type="component" value="Chromosome 7"/>
</dbReference>
<evidence type="ECO:0000256" key="2">
    <source>
        <dbReference type="ARBA" id="ARBA00022729"/>
    </source>
</evidence>
<proteinExistence type="predicted"/>
<evidence type="ECO:0000313" key="5">
    <source>
        <dbReference type="EMBL" id="KAJ8039572.1"/>
    </source>
</evidence>
<dbReference type="InterPro" id="IPR032675">
    <property type="entry name" value="LRR_dom_sf"/>
</dbReference>
<evidence type="ECO:0000256" key="4">
    <source>
        <dbReference type="SAM" id="MobiDB-lite"/>
    </source>
</evidence>
<dbReference type="AlphaFoldDB" id="A0A9Q1C6J3"/>
<dbReference type="OrthoDB" id="10027416at2759"/>
<keyword evidence="3" id="KW-0677">Repeat</keyword>
<dbReference type="PROSITE" id="PS51450">
    <property type="entry name" value="LRR"/>
    <property type="match status" value="1"/>
</dbReference>
<dbReference type="InterPro" id="IPR001611">
    <property type="entry name" value="Leu-rich_rpt"/>
</dbReference>
<feature type="compositionally biased region" description="Basic and acidic residues" evidence="4">
    <location>
        <begin position="348"/>
        <end position="362"/>
    </location>
</feature>
<dbReference type="InterPro" id="IPR003591">
    <property type="entry name" value="Leu-rich_rpt_typical-subtyp"/>
</dbReference>
<sequence length="387" mass="43507">MVRTVSDKGSFYGWRKSFRPNRLQNDNEPDDSIQIISTKTVKCLQQKMYSLPASQRELCLHLLSLIILNKKAWIFVVSCLLLFGTTAVNACSNAGVTTVYGVVVPVIHPCNSHVRLIGRGIKCLLFGQNFPNLRSLDVSYNHIENIQTGLFLGMENLSSLTLSHNNLAVIRISNFNGSAIDRLNLDNNQIVVLFEGAFDGLEDTLLYLNLRSNRLWSLSKGVFNNLHDVTVLDISFNDLSVVHRDAFKGMNSLLRLMLEGNKLTTVSGWLPLVTRQLDLSDNRINTTEGLPQDESLDLNLVNNTLNICSQENKDFVKFCIQTAKCRIEFDPEVRCDDGHSNSNIVKYDNTEEQNHPPGRDPSSDSGTRKMCSSFMLVVVLPFLFTFI</sequence>
<keyword evidence="2" id="KW-0732">Signal</keyword>
<evidence type="ECO:0000256" key="1">
    <source>
        <dbReference type="ARBA" id="ARBA00022614"/>
    </source>
</evidence>
<evidence type="ECO:0000256" key="3">
    <source>
        <dbReference type="ARBA" id="ARBA00022737"/>
    </source>
</evidence>
<reference evidence="5" key="1">
    <citation type="submission" date="2021-10" db="EMBL/GenBank/DDBJ databases">
        <title>Tropical sea cucumber genome reveals ecological adaptation and Cuvierian tubules defense mechanism.</title>
        <authorList>
            <person name="Chen T."/>
        </authorList>
    </citation>
    <scope>NUCLEOTIDE SEQUENCE</scope>
    <source>
        <strain evidence="5">Nanhai2018</strain>
        <tissue evidence="5">Muscle</tissue>
    </source>
</reference>
<gene>
    <name evidence="5" type="ORF">HOLleu_17333</name>
</gene>
<dbReference type="PANTHER" id="PTHR24369">
    <property type="entry name" value="ANTIGEN BSP, PUTATIVE-RELATED"/>
    <property type="match status" value="1"/>
</dbReference>
<dbReference type="Pfam" id="PF13855">
    <property type="entry name" value="LRR_8"/>
    <property type="match status" value="2"/>
</dbReference>
<dbReference type="SMART" id="SM00369">
    <property type="entry name" value="LRR_TYP"/>
    <property type="match status" value="6"/>
</dbReference>
<feature type="region of interest" description="Disordered" evidence="4">
    <location>
        <begin position="340"/>
        <end position="366"/>
    </location>
</feature>
<dbReference type="GO" id="GO:0005886">
    <property type="term" value="C:plasma membrane"/>
    <property type="evidence" value="ECO:0007669"/>
    <property type="project" value="TreeGrafter"/>
</dbReference>
<dbReference type="InterPro" id="IPR050541">
    <property type="entry name" value="LRR_TM_domain-containing"/>
</dbReference>
<name>A0A9Q1C6J3_HOLLE</name>
<dbReference type="SUPFAM" id="SSF52058">
    <property type="entry name" value="L domain-like"/>
    <property type="match status" value="1"/>
</dbReference>
<dbReference type="Gene3D" id="3.80.10.10">
    <property type="entry name" value="Ribonuclease Inhibitor"/>
    <property type="match status" value="2"/>
</dbReference>
<dbReference type="EMBL" id="JAIZAY010000007">
    <property type="protein sequence ID" value="KAJ8039572.1"/>
    <property type="molecule type" value="Genomic_DNA"/>
</dbReference>
<comment type="caution">
    <text evidence="5">The sequence shown here is derived from an EMBL/GenBank/DDBJ whole genome shotgun (WGS) entry which is preliminary data.</text>
</comment>
<evidence type="ECO:0000313" key="6">
    <source>
        <dbReference type="Proteomes" id="UP001152320"/>
    </source>
</evidence>
<accession>A0A9Q1C6J3</accession>
<keyword evidence="1" id="KW-0433">Leucine-rich repeat</keyword>
<keyword evidence="6" id="KW-1185">Reference proteome</keyword>
<protein>
    <submittedName>
        <fullName evidence="5">Leucine-rich repeats and immunoglobulin-like domains protein 2</fullName>
    </submittedName>
</protein>
<organism evidence="5 6">
    <name type="scientific">Holothuria leucospilota</name>
    <name type="common">Black long sea cucumber</name>
    <name type="synonym">Mertensiothuria leucospilota</name>
    <dbReference type="NCBI Taxonomy" id="206669"/>
    <lineage>
        <taxon>Eukaryota</taxon>
        <taxon>Metazoa</taxon>
        <taxon>Echinodermata</taxon>
        <taxon>Eleutherozoa</taxon>
        <taxon>Echinozoa</taxon>
        <taxon>Holothuroidea</taxon>
        <taxon>Aspidochirotacea</taxon>
        <taxon>Aspidochirotida</taxon>
        <taxon>Holothuriidae</taxon>
        <taxon>Holothuria</taxon>
    </lineage>
</organism>